<name>A0ABT2JBU9_9PSEU</name>
<accession>A0ABT2JBU9</accession>
<proteinExistence type="predicted"/>
<dbReference type="InterPro" id="IPR025358">
    <property type="entry name" value="DUF4262"/>
</dbReference>
<dbReference type="RefSeq" id="WP_260192877.1">
    <property type="nucleotide sequence ID" value="NZ_JAFFZE010000015.1"/>
</dbReference>
<evidence type="ECO:0000313" key="2">
    <source>
        <dbReference type="Proteomes" id="UP001156441"/>
    </source>
</evidence>
<reference evidence="1 2" key="1">
    <citation type="submission" date="2021-02" db="EMBL/GenBank/DDBJ databases">
        <title>Actinophytocola xerophila sp. nov., isolated from soil of cotton cropping field.</title>
        <authorList>
            <person name="Huang R."/>
            <person name="Chen X."/>
            <person name="Ge X."/>
            <person name="Liu W."/>
        </authorList>
    </citation>
    <scope>NUCLEOTIDE SEQUENCE [LARGE SCALE GENOMIC DNA]</scope>
    <source>
        <strain evidence="1 2">S1-96</strain>
    </source>
</reference>
<organism evidence="1 2">
    <name type="scientific">Actinophytocola gossypii</name>
    <dbReference type="NCBI Taxonomy" id="2812003"/>
    <lineage>
        <taxon>Bacteria</taxon>
        <taxon>Bacillati</taxon>
        <taxon>Actinomycetota</taxon>
        <taxon>Actinomycetes</taxon>
        <taxon>Pseudonocardiales</taxon>
        <taxon>Pseudonocardiaceae</taxon>
    </lineage>
</organism>
<sequence>MSADCRCRLCAGDSDGLAARDLNLVWHVEEHGWGVVAVAEEDEVPGWAYSVGMWHTMRAPEVCMFGLRGRDMHVWVNAAGQQVRSGQPLRQGEERHGIIDGFPVLVRPVHPSWHDELFWLAVDFHRGPVPAVQLVWPDRHGRFPWHPDAGERCRTHQPHLWLPREDHPPGVWTRLAELADSPFPDVAGDELVLGSTTVISGEAPVAGVVHTADGRWEFLDGRGRTESGMVHLRHLITGHPHIRDFADLPRGHAAWREPDGNWSRAPHDG</sequence>
<evidence type="ECO:0000313" key="1">
    <source>
        <dbReference type="EMBL" id="MCT2585336.1"/>
    </source>
</evidence>
<keyword evidence="2" id="KW-1185">Reference proteome</keyword>
<dbReference type="Proteomes" id="UP001156441">
    <property type="component" value="Unassembled WGS sequence"/>
</dbReference>
<comment type="caution">
    <text evidence="1">The sequence shown here is derived from an EMBL/GenBank/DDBJ whole genome shotgun (WGS) entry which is preliminary data.</text>
</comment>
<gene>
    <name evidence="1" type="ORF">JT362_19645</name>
</gene>
<dbReference type="Pfam" id="PF14081">
    <property type="entry name" value="DUF4262"/>
    <property type="match status" value="1"/>
</dbReference>
<protein>
    <submittedName>
        <fullName evidence="1">DUF4262 domain-containing protein</fullName>
    </submittedName>
</protein>
<dbReference type="EMBL" id="JAFFZE010000015">
    <property type="protein sequence ID" value="MCT2585336.1"/>
    <property type="molecule type" value="Genomic_DNA"/>
</dbReference>